<feature type="non-terminal residue" evidence="1">
    <location>
        <position position="1"/>
    </location>
</feature>
<organism evidence="1 2">
    <name type="scientific">Scutellospora calospora</name>
    <dbReference type="NCBI Taxonomy" id="85575"/>
    <lineage>
        <taxon>Eukaryota</taxon>
        <taxon>Fungi</taxon>
        <taxon>Fungi incertae sedis</taxon>
        <taxon>Mucoromycota</taxon>
        <taxon>Glomeromycotina</taxon>
        <taxon>Glomeromycetes</taxon>
        <taxon>Diversisporales</taxon>
        <taxon>Gigasporaceae</taxon>
        <taxon>Scutellospora</taxon>
    </lineage>
</organism>
<evidence type="ECO:0000313" key="1">
    <source>
        <dbReference type="EMBL" id="CAG8547079.1"/>
    </source>
</evidence>
<dbReference type="Proteomes" id="UP000789860">
    <property type="component" value="Unassembled WGS sequence"/>
</dbReference>
<dbReference type="EMBL" id="CAJVPM010007582">
    <property type="protein sequence ID" value="CAG8547079.1"/>
    <property type="molecule type" value="Genomic_DNA"/>
</dbReference>
<name>A0ACA9LSV1_9GLOM</name>
<reference evidence="1" key="1">
    <citation type="submission" date="2021-06" db="EMBL/GenBank/DDBJ databases">
        <authorList>
            <person name="Kallberg Y."/>
            <person name="Tangrot J."/>
            <person name="Rosling A."/>
        </authorList>
    </citation>
    <scope>NUCLEOTIDE SEQUENCE</scope>
    <source>
        <strain evidence="1">AU212A</strain>
    </source>
</reference>
<comment type="caution">
    <text evidence="1">The sequence shown here is derived from an EMBL/GenBank/DDBJ whole genome shotgun (WGS) entry which is preliminary data.</text>
</comment>
<evidence type="ECO:0000313" key="2">
    <source>
        <dbReference type="Proteomes" id="UP000789860"/>
    </source>
</evidence>
<gene>
    <name evidence="1" type="ORF">SCALOS_LOCUS5048</name>
</gene>
<accession>A0ACA9LSV1</accession>
<keyword evidence="2" id="KW-1185">Reference proteome</keyword>
<sequence>SADIETIWNKLTPQERAEFQQKFIGGNPENFLELIDELPLWKPWWENTSDKIIEVLPQVMERETQLSESFQIKLKDSSSQRPQILSNIKRIEELTKKSPNPALALNLINILYVYAYISRIFNGSIHENVQDSINILWELSPILNATENVVFQSVDEAIMASYIIILQNPKYMQPPEFQSLILGDIICLLKSIDSVLAAFSDLYRLFQSQQQTAQKSTIKNSTYINSLPQQDVTVLKILRHEVEAERERYIKEGQEYKNDKKKIEVVFENKLYSKDKSEIDNNNKNRLITEI</sequence>
<protein>
    <submittedName>
        <fullName evidence="1">6986_t:CDS:1</fullName>
    </submittedName>
</protein>
<proteinExistence type="predicted"/>